<sequence length="135" mass="14892">MSTLTPHHVGFTTLTFHLASLLYTIERKTTPCLTQPLYLNGISFACCCFHPPQHNEQQPGLQSAVTQPLYINGISFACCCFHPSTRIAVCSYPGISSLIVCDLPALHPLACVCLHLDLLGITDTFYIQYTPPPRL</sequence>
<gene>
    <name evidence="1" type="ORF">ACN38_g2836</name>
</gene>
<comment type="caution">
    <text evidence="1">The sequence shown here is derived from an EMBL/GenBank/DDBJ whole genome shotgun (WGS) entry which is preliminary data.</text>
</comment>
<evidence type="ECO:0000313" key="2">
    <source>
        <dbReference type="Proteomes" id="UP000037696"/>
    </source>
</evidence>
<dbReference type="AlphaFoldDB" id="A0A0M8PE16"/>
<keyword evidence="2" id="KW-1185">Reference proteome</keyword>
<dbReference type="EMBL" id="LHQQ01000032">
    <property type="protein sequence ID" value="KOS46231.1"/>
    <property type="molecule type" value="Genomic_DNA"/>
</dbReference>
<organism evidence="1 2">
    <name type="scientific">Penicillium nordicum</name>
    <dbReference type="NCBI Taxonomy" id="229535"/>
    <lineage>
        <taxon>Eukaryota</taxon>
        <taxon>Fungi</taxon>
        <taxon>Dikarya</taxon>
        <taxon>Ascomycota</taxon>
        <taxon>Pezizomycotina</taxon>
        <taxon>Eurotiomycetes</taxon>
        <taxon>Eurotiomycetidae</taxon>
        <taxon>Eurotiales</taxon>
        <taxon>Aspergillaceae</taxon>
        <taxon>Penicillium</taxon>
    </lineage>
</organism>
<accession>A0A0M8PE16</accession>
<reference evidence="1 2" key="1">
    <citation type="submission" date="2015-08" db="EMBL/GenBank/DDBJ databases">
        <title>Genome sequencing of Penicillium nordicum.</title>
        <authorList>
            <person name="Nguyen H.D."/>
            <person name="Seifert K.A."/>
        </authorList>
    </citation>
    <scope>NUCLEOTIDE SEQUENCE [LARGE SCALE GENOMIC DNA]</scope>
    <source>
        <strain evidence="1 2">DAOMC 185683</strain>
    </source>
</reference>
<evidence type="ECO:0000313" key="1">
    <source>
        <dbReference type="EMBL" id="KOS46231.1"/>
    </source>
</evidence>
<dbReference type="Proteomes" id="UP000037696">
    <property type="component" value="Unassembled WGS sequence"/>
</dbReference>
<proteinExistence type="predicted"/>
<dbReference type="OrthoDB" id="4368607at2759"/>
<protein>
    <submittedName>
        <fullName evidence="1">Uncharacterized protein</fullName>
    </submittedName>
</protein>
<name>A0A0M8PE16_9EURO</name>